<comment type="caution">
    <text evidence="2">The sequence shown here is derived from an EMBL/GenBank/DDBJ whole genome shotgun (WGS) entry which is preliminary data.</text>
</comment>
<dbReference type="RefSeq" id="WP_120244162.1">
    <property type="nucleotide sequence ID" value="NZ_RAPO01000002.1"/>
</dbReference>
<dbReference type="SUPFAM" id="SSF55729">
    <property type="entry name" value="Acyl-CoA N-acyltransferases (Nat)"/>
    <property type="match status" value="1"/>
</dbReference>
<gene>
    <name evidence="2" type="ORF">ATJ93_1660</name>
</gene>
<protein>
    <submittedName>
        <fullName evidence="2">Acetyltransferase (GNAT) family protein</fullName>
    </submittedName>
</protein>
<name>A0A419WHA8_9EURY</name>
<dbReference type="AlphaFoldDB" id="A0A419WHA8"/>
<accession>A0A419WHA8</accession>
<dbReference type="InterPro" id="IPR016181">
    <property type="entry name" value="Acyl_CoA_acyltransferase"/>
</dbReference>
<proteinExistence type="predicted"/>
<dbReference type="GO" id="GO:0016747">
    <property type="term" value="F:acyltransferase activity, transferring groups other than amino-acyl groups"/>
    <property type="evidence" value="ECO:0007669"/>
    <property type="project" value="InterPro"/>
</dbReference>
<feature type="domain" description="N-acetyltransferase" evidence="1">
    <location>
        <begin position="4"/>
        <end position="148"/>
    </location>
</feature>
<dbReference type="Gene3D" id="3.40.630.30">
    <property type="match status" value="1"/>
</dbReference>
<dbReference type="PANTHER" id="PTHR43233">
    <property type="entry name" value="FAMILY N-ACETYLTRANSFERASE, PUTATIVE (AFU_ORTHOLOGUE AFUA_6G03350)-RELATED"/>
    <property type="match status" value="1"/>
</dbReference>
<dbReference type="Pfam" id="PF00583">
    <property type="entry name" value="Acetyltransf_1"/>
    <property type="match status" value="1"/>
</dbReference>
<keyword evidence="2" id="KW-0808">Transferase</keyword>
<dbReference type="OrthoDB" id="111868at2157"/>
<reference evidence="2 3" key="1">
    <citation type="submission" date="2018-09" db="EMBL/GenBank/DDBJ databases">
        <title>Genomic Encyclopedia of Archaeal and Bacterial Type Strains, Phase II (KMG-II): from individual species to whole genera.</title>
        <authorList>
            <person name="Goeker M."/>
        </authorList>
    </citation>
    <scope>NUCLEOTIDE SEQUENCE [LARGE SCALE GENOMIC DNA]</scope>
    <source>
        <strain evidence="2 3">DSM 13151</strain>
    </source>
</reference>
<evidence type="ECO:0000259" key="1">
    <source>
        <dbReference type="PROSITE" id="PS51186"/>
    </source>
</evidence>
<evidence type="ECO:0000313" key="2">
    <source>
        <dbReference type="EMBL" id="RKD94817.1"/>
    </source>
</evidence>
<sequence length="155" mass="17594">MPYETVYELTDSDLADLHERYRNYAWWDDRSLEDVRTALENTDVVAGLRDERTGELVAAGRVLTDFVYYGKIYDVIVAESHRGEGLGRDLLEAIVSHPDLENLEVLTLDCREGLVPFYEDCGFERHEMIAELPDGGEEDLVPMRYVGSEGDSESA</sequence>
<dbReference type="Proteomes" id="UP000283805">
    <property type="component" value="Unassembled WGS sequence"/>
</dbReference>
<dbReference type="CDD" id="cd04301">
    <property type="entry name" value="NAT_SF"/>
    <property type="match status" value="1"/>
</dbReference>
<evidence type="ECO:0000313" key="3">
    <source>
        <dbReference type="Proteomes" id="UP000283805"/>
    </source>
</evidence>
<organism evidence="2 3">
    <name type="scientific">Halopiger aswanensis</name>
    <dbReference type="NCBI Taxonomy" id="148449"/>
    <lineage>
        <taxon>Archaea</taxon>
        <taxon>Methanobacteriati</taxon>
        <taxon>Methanobacteriota</taxon>
        <taxon>Stenosarchaea group</taxon>
        <taxon>Halobacteria</taxon>
        <taxon>Halobacteriales</taxon>
        <taxon>Natrialbaceae</taxon>
        <taxon>Halopiger</taxon>
    </lineage>
</organism>
<keyword evidence="3" id="KW-1185">Reference proteome</keyword>
<dbReference type="PROSITE" id="PS51186">
    <property type="entry name" value="GNAT"/>
    <property type="match status" value="1"/>
</dbReference>
<dbReference type="EMBL" id="RAPO01000002">
    <property type="protein sequence ID" value="RKD94817.1"/>
    <property type="molecule type" value="Genomic_DNA"/>
</dbReference>
<dbReference type="PANTHER" id="PTHR43233:SF1">
    <property type="entry name" value="FAMILY N-ACETYLTRANSFERASE, PUTATIVE (AFU_ORTHOLOGUE AFUA_6G03350)-RELATED"/>
    <property type="match status" value="1"/>
</dbReference>
<dbReference type="InterPro" id="IPR053144">
    <property type="entry name" value="Acetyltransferase_Butenolide"/>
</dbReference>
<dbReference type="InterPro" id="IPR000182">
    <property type="entry name" value="GNAT_dom"/>
</dbReference>